<dbReference type="FunFam" id="3.40.50.720:FF:000084">
    <property type="entry name" value="Short-chain dehydrogenase reductase"/>
    <property type="match status" value="1"/>
</dbReference>
<dbReference type="GO" id="GO:0016491">
    <property type="term" value="F:oxidoreductase activity"/>
    <property type="evidence" value="ECO:0007669"/>
    <property type="project" value="UniProtKB-KW"/>
</dbReference>
<evidence type="ECO:0000256" key="2">
    <source>
        <dbReference type="ARBA" id="ARBA00023002"/>
    </source>
</evidence>
<dbReference type="PROSITE" id="PS00061">
    <property type="entry name" value="ADH_SHORT"/>
    <property type="match status" value="1"/>
</dbReference>
<dbReference type="Gene3D" id="3.40.50.720">
    <property type="entry name" value="NAD(P)-binding Rossmann-like Domain"/>
    <property type="match status" value="1"/>
</dbReference>
<dbReference type="PRINTS" id="PR00081">
    <property type="entry name" value="GDHRDH"/>
</dbReference>
<evidence type="ECO:0008006" key="5">
    <source>
        <dbReference type="Google" id="ProtNLM"/>
    </source>
</evidence>
<name>A0A1E3LS44_9SPHN</name>
<protein>
    <recommendedName>
        <fullName evidence="5">3-oxoacyl-ACP reductase</fullName>
    </recommendedName>
</protein>
<dbReference type="InterPro" id="IPR020904">
    <property type="entry name" value="Sc_DH/Rdtase_CS"/>
</dbReference>
<dbReference type="PANTHER" id="PTHR43477:SF1">
    <property type="entry name" value="DIHYDROANTICAPSIN 7-DEHYDROGENASE"/>
    <property type="match status" value="1"/>
</dbReference>
<dbReference type="CDD" id="cd05233">
    <property type="entry name" value="SDR_c"/>
    <property type="match status" value="1"/>
</dbReference>
<evidence type="ECO:0000313" key="4">
    <source>
        <dbReference type="Proteomes" id="UP000094487"/>
    </source>
</evidence>
<dbReference type="InterPro" id="IPR036291">
    <property type="entry name" value="NAD(P)-bd_dom_sf"/>
</dbReference>
<evidence type="ECO:0000256" key="1">
    <source>
        <dbReference type="ARBA" id="ARBA00006484"/>
    </source>
</evidence>
<accession>A0A1E3LS44</accession>
<dbReference type="PANTHER" id="PTHR43477">
    <property type="entry name" value="DIHYDROANTICAPSIN 7-DEHYDROGENASE"/>
    <property type="match status" value="1"/>
</dbReference>
<dbReference type="EMBL" id="MDDS01000057">
    <property type="protein sequence ID" value="ODP36582.1"/>
    <property type="molecule type" value="Genomic_DNA"/>
</dbReference>
<keyword evidence="2" id="KW-0560">Oxidoreductase</keyword>
<dbReference type="RefSeq" id="WP_069321516.1">
    <property type="nucleotide sequence ID" value="NZ_MDDS01000057.1"/>
</dbReference>
<dbReference type="InterPro" id="IPR002347">
    <property type="entry name" value="SDR_fam"/>
</dbReference>
<keyword evidence="4" id="KW-1185">Reference proteome</keyword>
<evidence type="ECO:0000313" key="3">
    <source>
        <dbReference type="EMBL" id="ODP36582.1"/>
    </source>
</evidence>
<dbReference type="AlphaFoldDB" id="A0A1E3LS44"/>
<sequence>MSRVAVITGGNRGLGLAQTRRFLAGGYRVHVVARSRGDLDRMDSGEGLSFVAADLAEWRNADFLDRIADDAGGIDVLINNAGVHLKKPVEQVEPDELETVIAINLMAPFAASARFVELNRKRGGAIVNISSMAGLIALPSAAAYVTSKTAVIGLTRSIAVDAAQHGIRCNAVCPGFIETDMTRAVLAKDPARRAKIEGRIPTGRFGSAEDVANACFFLASDEAVYINGVALPVDAGFSIGF</sequence>
<dbReference type="PRINTS" id="PR00080">
    <property type="entry name" value="SDRFAMILY"/>
</dbReference>
<gene>
    <name evidence="3" type="ORF">BFL28_04510</name>
</gene>
<dbReference type="OrthoDB" id="9803333at2"/>
<proteinExistence type="inferred from homology"/>
<dbReference type="InterPro" id="IPR051122">
    <property type="entry name" value="SDR_DHRS6-like"/>
</dbReference>
<comment type="similarity">
    <text evidence="1">Belongs to the short-chain dehydrogenases/reductases (SDR) family.</text>
</comment>
<dbReference type="Pfam" id="PF13561">
    <property type="entry name" value="adh_short_C2"/>
    <property type="match status" value="1"/>
</dbReference>
<organism evidence="3 4">
    <name type="scientific">Sphingomonas turrisvirgatae</name>
    <dbReference type="NCBI Taxonomy" id="1888892"/>
    <lineage>
        <taxon>Bacteria</taxon>
        <taxon>Pseudomonadati</taxon>
        <taxon>Pseudomonadota</taxon>
        <taxon>Alphaproteobacteria</taxon>
        <taxon>Sphingomonadales</taxon>
        <taxon>Sphingomonadaceae</taxon>
        <taxon>Sphingomonas</taxon>
    </lineage>
</organism>
<reference evidence="3 4" key="1">
    <citation type="submission" date="2016-08" db="EMBL/GenBank/DDBJ databases">
        <title>Draft genome of the agarase producing Sphingomonas sp. MCT13.</title>
        <authorList>
            <person name="D'Andrea M.M."/>
            <person name="Rossolini G.M."/>
            <person name="Thaller M.C."/>
        </authorList>
    </citation>
    <scope>NUCLEOTIDE SEQUENCE [LARGE SCALE GENOMIC DNA]</scope>
    <source>
        <strain evidence="3 4">MCT13</strain>
    </source>
</reference>
<dbReference type="Proteomes" id="UP000094487">
    <property type="component" value="Unassembled WGS sequence"/>
</dbReference>
<dbReference type="SUPFAM" id="SSF51735">
    <property type="entry name" value="NAD(P)-binding Rossmann-fold domains"/>
    <property type="match status" value="1"/>
</dbReference>
<comment type="caution">
    <text evidence="3">The sequence shown here is derived from an EMBL/GenBank/DDBJ whole genome shotgun (WGS) entry which is preliminary data.</text>
</comment>
<dbReference type="STRING" id="1888892.BFL28_04510"/>